<evidence type="ECO:0000313" key="2">
    <source>
        <dbReference type="EMBL" id="GAT53161.1"/>
    </source>
</evidence>
<dbReference type="Proteomes" id="UP000815677">
    <property type="component" value="Unassembled WGS sequence"/>
</dbReference>
<feature type="compositionally biased region" description="Basic residues" evidence="1">
    <location>
        <begin position="232"/>
        <end position="241"/>
    </location>
</feature>
<gene>
    <name evidence="2" type="ORF">MCHLO_10152</name>
</gene>
<feature type="compositionally biased region" description="Polar residues" evidence="1">
    <location>
        <begin position="219"/>
        <end position="231"/>
    </location>
</feature>
<feature type="region of interest" description="Disordered" evidence="1">
    <location>
        <begin position="493"/>
        <end position="540"/>
    </location>
</feature>
<sequence>MEFPSSLRVYSDSDPLLAKITLLGREDDGLRSCPCTRQATSRISSVSAPYHGCYAGRALDPWIPDTISPKPAFTDLQPRRRMGGAVRAGLFWRVRTRGCAHTPFSDHLPVASLRGLLHGPPAALRPVLLFGEREDFVAANACRRGLSAERSNGEFCLEFCHPEAATATPISSSGNPAGAFAAQQASINNPRIPSRWISRVIERIPLALLGAALYAQTRPRPSTTGSLSSARHVTHPRHMRPPPKSTYLGNLAVPWRIPAVRVSRHLGARRGDGVVCRRSSRPFVVPRLSWTPIFLMRIPPKSARRIRIWRLNGGACSVTSSQHSTLCLRCPRILQTMLFFLLSLTVAYLRTLPRLVISSVAVIDGVSRRLLPAMDARGPWAVPFGRTLAVGHALASIAHDTKARAVGVDILSPCIFFHGLCTSSTALLFSIYPASTNSLSLSHPLSSRPSSLRCFQISVCTNFHLALIVEPSQVPELCTSSIRGNARVRKAANSRAFADVPRRERRKSISQRTPTRDNTRGSQATPPASDVESSARLHIG</sequence>
<proteinExistence type="predicted"/>
<evidence type="ECO:0000313" key="3">
    <source>
        <dbReference type="Proteomes" id="UP000815677"/>
    </source>
</evidence>
<reference evidence="2" key="1">
    <citation type="submission" date="2014-09" db="EMBL/GenBank/DDBJ databases">
        <title>Genome sequence of the luminous mushroom Mycena chlorophos for searching fungal bioluminescence genes.</title>
        <authorList>
            <person name="Tanaka Y."/>
            <person name="Kasuga D."/>
            <person name="Oba Y."/>
            <person name="Hase S."/>
            <person name="Sato K."/>
            <person name="Oba Y."/>
            <person name="Sakakibara Y."/>
        </authorList>
    </citation>
    <scope>NUCLEOTIDE SEQUENCE</scope>
</reference>
<feature type="region of interest" description="Disordered" evidence="1">
    <location>
        <begin position="218"/>
        <end position="243"/>
    </location>
</feature>
<name>A0ABQ0LQ51_MYCCL</name>
<evidence type="ECO:0000256" key="1">
    <source>
        <dbReference type="SAM" id="MobiDB-lite"/>
    </source>
</evidence>
<keyword evidence="3" id="KW-1185">Reference proteome</keyword>
<protein>
    <submittedName>
        <fullName evidence="2">Uncharacterized protein</fullName>
    </submittedName>
</protein>
<dbReference type="EMBL" id="DF848207">
    <property type="protein sequence ID" value="GAT53161.1"/>
    <property type="molecule type" value="Genomic_DNA"/>
</dbReference>
<accession>A0ABQ0LQ51</accession>
<organism evidence="2 3">
    <name type="scientific">Mycena chlorophos</name>
    <name type="common">Agaric fungus</name>
    <name type="synonym">Agaricus chlorophos</name>
    <dbReference type="NCBI Taxonomy" id="658473"/>
    <lineage>
        <taxon>Eukaryota</taxon>
        <taxon>Fungi</taxon>
        <taxon>Dikarya</taxon>
        <taxon>Basidiomycota</taxon>
        <taxon>Agaricomycotina</taxon>
        <taxon>Agaricomycetes</taxon>
        <taxon>Agaricomycetidae</taxon>
        <taxon>Agaricales</taxon>
        <taxon>Marasmiineae</taxon>
        <taxon>Mycenaceae</taxon>
        <taxon>Mycena</taxon>
    </lineage>
</organism>